<dbReference type="PANTHER" id="PTHR40619:SF3">
    <property type="entry name" value="FUNGAL STAND N-TERMINAL GOODBYE DOMAIN-CONTAINING PROTEIN"/>
    <property type="match status" value="1"/>
</dbReference>
<accession>A0A6S6W6X4</accession>
<proteinExistence type="predicted"/>
<feature type="domain" description="DUF7708" evidence="1">
    <location>
        <begin position="178"/>
        <end position="301"/>
    </location>
</feature>
<dbReference type="InterPro" id="IPR056125">
    <property type="entry name" value="DUF7708"/>
</dbReference>
<dbReference type="AlphaFoldDB" id="A0A6S6W6X4"/>
<protein>
    <recommendedName>
        <fullName evidence="1">DUF7708 domain-containing protein</fullName>
    </recommendedName>
</protein>
<dbReference type="PANTHER" id="PTHR40619">
    <property type="entry name" value="FUNGAL STAND N-TERMINAL GOODBYE DOMAIN-CONTAINING PROTEIN"/>
    <property type="match status" value="1"/>
</dbReference>
<dbReference type="Proteomes" id="UP000472372">
    <property type="component" value="Chromosome 6"/>
</dbReference>
<sequence>MSAPDTSTPLVLVEKPVQPETLRAVVEAYVPNQFDTMTHPSYDPIQQETWASSGRSVPAIAVESPKPFVSSGTLCDVTDDDPEDDASSLEDFYRDVGEESLRLAQAMEEYEKVTSVDGKKKKKNSVLSKNLHTWEEVLKEVENASDRYNEPDGVWGKIRKAFRKSADKADIASAWLTLLPDKSEYFSVLCGGLKLIIGAASRLKGVRDDIAKALIEIPHILSCTNRAQNIFNKSKELRQASACLFVAIISVLQHILVYFKEKSLKKAIKALVQQSDYEQRLTDALDTLRDRSSQFDRFARTCGLEEIHYTRLEVQAVRADIERMSTEVHQHLNLAREESYAQSQQVEHKIDSFMAQLYQSFGHSLVSSPRVNSRTQDLQLPLLPIKKSRSARELRRYRNTMQQALLDMLDYDATVTESDLQNSLPNVHRLPKPAQDRILAIVRHHKFKSWMTDTKPSVLFLNGHYTAHGSMRQCPTSFVCAKLAAISWKREAEKEPSLHHPLRTITISFFCAQHLGRDDPYKGPRGIMKSLIAQLLVSYDFDTQVIGSLDKEDFESTELLCDAFKLLVDSLSADIVLICTIDDITEHEESERYKRRVGDVVEALAKLAYDDEERRCLFKLFLTCPRISRKYSGKVSNGTVLTIPEKVESQGSFTMRKWDWYFGTATQ</sequence>
<dbReference type="Pfam" id="PF24809">
    <property type="entry name" value="DUF7708"/>
    <property type="match status" value="1"/>
</dbReference>
<reference evidence="2" key="1">
    <citation type="submission" date="2021-02" db="EMBL/GenBank/DDBJ databases">
        <authorList>
            <person name="Syme A R."/>
            <person name="Syme A R."/>
            <person name="Moolhuijzen P."/>
        </authorList>
    </citation>
    <scope>NUCLEOTIDE SEQUENCE</scope>
    <source>
        <strain evidence="2">W1-1</strain>
    </source>
</reference>
<evidence type="ECO:0000313" key="3">
    <source>
        <dbReference type="Proteomes" id="UP000472372"/>
    </source>
</evidence>
<gene>
    <name evidence="2" type="ORF">PTTW11_07354</name>
</gene>
<evidence type="ECO:0000259" key="1">
    <source>
        <dbReference type="Pfam" id="PF24809"/>
    </source>
</evidence>
<name>A0A6S6W6X4_9PLEO</name>
<organism evidence="2 3">
    <name type="scientific">Pyrenophora teres f. teres</name>
    <dbReference type="NCBI Taxonomy" id="97479"/>
    <lineage>
        <taxon>Eukaryota</taxon>
        <taxon>Fungi</taxon>
        <taxon>Dikarya</taxon>
        <taxon>Ascomycota</taxon>
        <taxon>Pezizomycotina</taxon>
        <taxon>Dothideomycetes</taxon>
        <taxon>Pleosporomycetidae</taxon>
        <taxon>Pleosporales</taxon>
        <taxon>Pleosporineae</taxon>
        <taxon>Pleosporaceae</taxon>
        <taxon>Pyrenophora</taxon>
    </lineage>
</organism>
<dbReference type="EMBL" id="HG992982">
    <property type="protein sequence ID" value="CAE7188615.1"/>
    <property type="molecule type" value="Genomic_DNA"/>
</dbReference>
<evidence type="ECO:0000313" key="2">
    <source>
        <dbReference type="EMBL" id="CAE7188615.1"/>
    </source>
</evidence>